<sequence>MNKAPLSSPSGPPHSTSHQGQPNARQHDDNQLVFPQRIRKIDRFMNMFRSSSQKRKAKNSQITNSKSTVKDDLTARAKESTHRPSTVISPGSVGINLVVPTTDVKSTPSDVHSPFPPARSRLDVFTQNVRAPTMRITLPKSGARIETSAQLALCMGLLSKAGGSVDQRDDPFQDMSPDTPAHLAYIQAMKQDPTERERTLWLGTRMVEEFAKDAFKDSTEVAEMVLIGPVLDKEHFRGLLSCMITAFDQSAILN</sequence>
<dbReference type="AlphaFoldDB" id="A0A9P6UE43"/>
<comment type="caution">
    <text evidence="2">The sequence shown here is derived from an EMBL/GenBank/DDBJ whole genome shotgun (WGS) entry which is preliminary data.</text>
</comment>
<feature type="non-terminal residue" evidence="2">
    <location>
        <position position="254"/>
    </location>
</feature>
<accession>A0A9P6UE43</accession>
<protein>
    <submittedName>
        <fullName evidence="2">Uncharacterized protein</fullName>
    </submittedName>
</protein>
<evidence type="ECO:0000256" key="1">
    <source>
        <dbReference type="SAM" id="MobiDB-lite"/>
    </source>
</evidence>
<feature type="compositionally biased region" description="Basic and acidic residues" evidence="1">
    <location>
        <begin position="68"/>
        <end position="82"/>
    </location>
</feature>
<keyword evidence="3" id="KW-1185">Reference proteome</keyword>
<feature type="region of interest" description="Disordered" evidence="1">
    <location>
        <begin position="49"/>
        <end position="87"/>
    </location>
</feature>
<organism evidence="2 3">
    <name type="scientific">Linnemannia gamsii</name>
    <dbReference type="NCBI Taxonomy" id="64522"/>
    <lineage>
        <taxon>Eukaryota</taxon>
        <taxon>Fungi</taxon>
        <taxon>Fungi incertae sedis</taxon>
        <taxon>Mucoromycota</taxon>
        <taxon>Mortierellomycotina</taxon>
        <taxon>Mortierellomycetes</taxon>
        <taxon>Mortierellales</taxon>
        <taxon>Mortierellaceae</taxon>
        <taxon>Linnemannia</taxon>
    </lineage>
</organism>
<dbReference type="EMBL" id="JAAAIN010004627">
    <property type="protein sequence ID" value="KAG0279517.1"/>
    <property type="molecule type" value="Genomic_DNA"/>
</dbReference>
<gene>
    <name evidence="2" type="ORF">BGZ97_009565</name>
</gene>
<name>A0A9P6UE43_9FUNG</name>
<proteinExistence type="predicted"/>
<dbReference type="Proteomes" id="UP000823405">
    <property type="component" value="Unassembled WGS sequence"/>
</dbReference>
<evidence type="ECO:0000313" key="2">
    <source>
        <dbReference type="EMBL" id="KAG0279517.1"/>
    </source>
</evidence>
<reference evidence="2" key="1">
    <citation type="journal article" date="2020" name="Fungal Divers.">
        <title>Resolving the Mortierellaceae phylogeny through synthesis of multi-gene phylogenetics and phylogenomics.</title>
        <authorList>
            <person name="Vandepol N."/>
            <person name="Liber J."/>
            <person name="Desiro A."/>
            <person name="Na H."/>
            <person name="Kennedy M."/>
            <person name="Barry K."/>
            <person name="Grigoriev I.V."/>
            <person name="Miller A.N."/>
            <person name="O'Donnell K."/>
            <person name="Stajich J.E."/>
            <person name="Bonito G."/>
        </authorList>
    </citation>
    <scope>NUCLEOTIDE SEQUENCE</scope>
    <source>
        <strain evidence="2">NVP60</strain>
    </source>
</reference>
<dbReference type="OrthoDB" id="2435592at2759"/>
<feature type="region of interest" description="Disordered" evidence="1">
    <location>
        <begin position="1"/>
        <end position="30"/>
    </location>
</feature>
<evidence type="ECO:0000313" key="3">
    <source>
        <dbReference type="Proteomes" id="UP000823405"/>
    </source>
</evidence>
<feature type="compositionally biased region" description="Low complexity" evidence="1">
    <location>
        <begin position="1"/>
        <end position="17"/>
    </location>
</feature>